<name>A0A9W6ZZI5_9STRA</name>
<feature type="region of interest" description="Disordered" evidence="1">
    <location>
        <begin position="1"/>
        <end position="33"/>
    </location>
</feature>
<gene>
    <name evidence="3" type="ORF">TrRE_jg4125</name>
</gene>
<protein>
    <recommendedName>
        <fullName evidence="2">BZIP domain-containing protein</fullName>
    </recommendedName>
</protein>
<feature type="compositionally biased region" description="Basic residues" evidence="1">
    <location>
        <begin position="303"/>
        <end position="313"/>
    </location>
</feature>
<feature type="domain" description="BZIP" evidence="2">
    <location>
        <begin position="13"/>
        <end position="60"/>
    </location>
</feature>
<organism evidence="3 4">
    <name type="scientific">Triparma retinervis</name>
    <dbReference type="NCBI Taxonomy" id="2557542"/>
    <lineage>
        <taxon>Eukaryota</taxon>
        <taxon>Sar</taxon>
        <taxon>Stramenopiles</taxon>
        <taxon>Ochrophyta</taxon>
        <taxon>Bolidophyceae</taxon>
        <taxon>Parmales</taxon>
        <taxon>Triparmaceae</taxon>
        <taxon>Triparma</taxon>
    </lineage>
</organism>
<dbReference type="EMBL" id="BRXZ01003691">
    <property type="protein sequence ID" value="GMH60000.1"/>
    <property type="molecule type" value="Genomic_DNA"/>
</dbReference>
<dbReference type="GO" id="GO:0003700">
    <property type="term" value="F:DNA-binding transcription factor activity"/>
    <property type="evidence" value="ECO:0007669"/>
    <property type="project" value="InterPro"/>
</dbReference>
<dbReference type="InterPro" id="IPR046347">
    <property type="entry name" value="bZIP_sf"/>
</dbReference>
<feature type="compositionally biased region" description="Basic residues" evidence="1">
    <location>
        <begin position="21"/>
        <end position="33"/>
    </location>
</feature>
<evidence type="ECO:0000256" key="1">
    <source>
        <dbReference type="SAM" id="MobiDB-lite"/>
    </source>
</evidence>
<dbReference type="OrthoDB" id="47359at2759"/>
<keyword evidence="4" id="KW-1185">Reference proteome</keyword>
<accession>A0A9W6ZZI5</accession>
<feature type="compositionally biased region" description="Low complexity" evidence="1">
    <location>
        <begin position="254"/>
        <end position="285"/>
    </location>
</feature>
<evidence type="ECO:0000313" key="4">
    <source>
        <dbReference type="Proteomes" id="UP001165082"/>
    </source>
</evidence>
<dbReference type="AlphaFoldDB" id="A0A9W6ZZI5"/>
<feature type="region of interest" description="Disordered" evidence="1">
    <location>
        <begin position="98"/>
        <end position="132"/>
    </location>
</feature>
<dbReference type="InterPro" id="IPR004827">
    <property type="entry name" value="bZIP"/>
</dbReference>
<evidence type="ECO:0000313" key="3">
    <source>
        <dbReference type="EMBL" id="GMH60000.1"/>
    </source>
</evidence>
<proteinExistence type="predicted"/>
<feature type="compositionally biased region" description="Polar residues" evidence="1">
    <location>
        <begin position="225"/>
        <end position="235"/>
    </location>
</feature>
<dbReference type="SUPFAM" id="SSF57959">
    <property type="entry name" value="Leucine zipper domain"/>
    <property type="match status" value="2"/>
</dbReference>
<dbReference type="SMART" id="SM00338">
    <property type="entry name" value="BRLZ"/>
    <property type="match status" value="2"/>
</dbReference>
<feature type="region of interest" description="Disordered" evidence="1">
    <location>
        <begin position="247"/>
        <end position="315"/>
    </location>
</feature>
<evidence type="ECO:0000259" key="2">
    <source>
        <dbReference type="PROSITE" id="PS50217"/>
    </source>
</evidence>
<comment type="caution">
    <text evidence="3">The sequence shown here is derived from an EMBL/GenBank/DDBJ whole genome shotgun (WGS) entry which is preliminary data.</text>
</comment>
<dbReference type="Pfam" id="PF00170">
    <property type="entry name" value="bZIP_1"/>
    <property type="match status" value="1"/>
</dbReference>
<dbReference type="PROSITE" id="PS50217">
    <property type="entry name" value="BZIP"/>
    <property type="match status" value="1"/>
</dbReference>
<feature type="region of interest" description="Disordered" evidence="1">
    <location>
        <begin position="204"/>
        <end position="235"/>
    </location>
</feature>
<dbReference type="Gene3D" id="1.20.5.170">
    <property type="match status" value="2"/>
</dbReference>
<dbReference type="Proteomes" id="UP001165082">
    <property type="component" value="Unassembled WGS sequence"/>
</dbReference>
<reference evidence="3" key="1">
    <citation type="submission" date="2022-07" db="EMBL/GenBank/DDBJ databases">
        <title>Genome analysis of Parmales, a sister group of diatoms, reveals the evolutionary specialization of diatoms from phago-mixotrophs to photoautotrophs.</title>
        <authorList>
            <person name="Ban H."/>
            <person name="Sato S."/>
            <person name="Yoshikawa S."/>
            <person name="Kazumasa Y."/>
            <person name="Nakamura Y."/>
            <person name="Ichinomiya M."/>
            <person name="Saitoh K."/>
            <person name="Sato N."/>
            <person name="Blanc-Mathieu R."/>
            <person name="Endo H."/>
            <person name="Kuwata A."/>
            <person name="Ogata H."/>
        </authorList>
    </citation>
    <scope>NUCLEOTIDE SEQUENCE</scope>
</reference>
<feature type="compositionally biased region" description="Basic and acidic residues" evidence="1">
    <location>
        <begin position="204"/>
        <end position="220"/>
    </location>
</feature>
<sequence length="351" mass="38334">MPSGLKRPLTSQEDKDNIRRERNRAHARKTRERKKMRLEALTIEFDILKAQGNQMRQKIKAQSTAKALLGLNNASVLAEGDDMDPAFSEIVEVSLAEAPKPFVPGQNRGDDGDEDEDEVGSKRNKRNTNLPQEIRLSIRRERNKMHAKATRERKKAFLHSMELAIEKVNQENLLLAKMLGTSDAPSIMTIMASMKRDPEIMAEEQEKQRVLQEKLEKQDQQQEQGDSPSGVRQSMTSSNLKQFNDMNETHSVSDDSSNAGSSTPSVEASVSDSSSDNSSVNVWESGGIFDRNGNNFAMAKPKSPLRQRQRGRTRGGGIAAVTAAAEAAAAAAAAAAAPAAVAAAALETPNL</sequence>